<dbReference type="VEuPathDB" id="FungiDB:HZS61_015970"/>
<dbReference type="VEuPathDB" id="FungiDB:FOMG_16029"/>
<dbReference type="GO" id="GO:0000981">
    <property type="term" value="F:DNA-binding transcription factor activity, RNA polymerase II-specific"/>
    <property type="evidence" value="ECO:0007669"/>
    <property type="project" value="InterPro"/>
</dbReference>
<dbReference type="SMART" id="SM00066">
    <property type="entry name" value="GAL4"/>
    <property type="match status" value="1"/>
</dbReference>
<evidence type="ECO:0000313" key="4">
    <source>
        <dbReference type="EMBL" id="SCO88984.1"/>
    </source>
</evidence>
<dbReference type="CDD" id="cd00067">
    <property type="entry name" value="GAL4"/>
    <property type="match status" value="1"/>
</dbReference>
<evidence type="ECO:0000256" key="1">
    <source>
        <dbReference type="ARBA" id="ARBA00004123"/>
    </source>
</evidence>
<dbReference type="PROSITE" id="PS00463">
    <property type="entry name" value="ZN2_CY6_FUNGAL_1"/>
    <property type="match status" value="1"/>
</dbReference>
<dbReference type="VEuPathDB" id="FungiDB:FOXG_17509"/>
<dbReference type="InterPro" id="IPR036864">
    <property type="entry name" value="Zn2-C6_fun-type_DNA-bd_sf"/>
</dbReference>
<dbReference type="VEuPathDB" id="FungiDB:FOC4_g10000413"/>
<dbReference type="SUPFAM" id="SSF57701">
    <property type="entry name" value="Zn2/Cys6 DNA-binding domain"/>
    <property type="match status" value="1"/>
</dbReference>
<proteinExistence type="predicted"/>
<dbReference type="Pfam" id="PF11951">
    <property type="entry name" value="Fungal_trans_2"/>
    <property type="match status" value="1"/>
</dbReference>
<dbReference type="InterPro" id="IPR001138">
    <property type="entry name" value="Zn2Cys6_DnaBD"/>
</dbReference>
<name>A0A2H3TK03_FUSOX</name>
<dbReference type="VEuPathDB" id="FungiDB:FOXG_17508"/>
<dbReference type="GO" id="GO:0005634">
    <property type="term" value="C:nucleus"/>
    <property type="evidence" value="ECO:0007669"/>
    <property type="project" value="UniProtKB-SubCell"/>
</dbReference>
<evidence type="ECO:0000259" key="3">
    <source>
        <dbReference type="PROSITE" id="PS50048"/>
    </source>
</evidence>
<dbReference type="Proteomes" id="UP000219369">
    <property type="component" value="Unassembled WGS sequence"/>
</dbReference>
<protein>
    <recommendedName>
        <fullName evidence="3">Zn(2)-C6 fungal-type domain-containing protein</fullName>
    </recommendedName>
</protein>
<dbReference type="OrthoDB" id="4937900at2759"/>
<dbReference type="PANTHER" id="PTHR37534:SF46">
    <property type="entry name" value="ZN(II)2CYS6 TRANSCRIPTION FACTOR (EUROFUNG)"/>
    <property type="match status" value="1"/>
</dbReference>
<feature type="domain" description="Zn(2)-C6 fungal-type" evidence="3">
    <location>
        <begin position="16"/>
        <end position="46"/>
    </location>
</feature>
<comment type="subcellular location">
    <subcellularLocation>
        <location evidence="1">Nucleus</location>
    </subcellularLocation>
</comment>
<dbReference type="VEuPathDB" id="FungiDB:FOIG_15237"/>
<organism evidence="4 5">
    <name type="scientific">Fusarium oxysporum</name>
    <name type="common">Fusarium vascular wilt</name>
    <dbReference type="NCBI Taxonomy" id="5507"/>
    <lineage>
        <taxon>Eukaryota</taxon>
        <taxon>Fungi</taxon>
        <taxon>Dikarya</taxon>
        <taxon>Ascomycota</taxon>
        <taxon>Pezizomycotina</taxon>
        <taxon>Sordariomycetes</taxon>
        <taxon>Hypocreomycetidae</taxon>
        <taxon>Hypocreales</taxon>
        <taxon>Nectriaceae</taxon>
        <taxon>Fusarium</taxon>
        <taxon>Fusarium oxysporum species complex</taxon>
    </lineage>
</organism>
<keyword evidence="2" id="KW-0539">Nucleus</keyword>
<evidence type="ECO:0000256" key="2">
    <source>
        <dbReference type="ARBA" id="ARBA00023242"/>
    </source>
</evidence>
<dbReference type="InterPro" id="IPR021858">
    <property type="entry name" value="Fun_TF"/>
</dbReference>
<dbReference type="PANTHER" id="PTHR37534">
    <property type="entry name" value="TRANSCRIPTIONAL ACTIVATOR PROTEIN UGA3"/>
    <property type="match status" value="1"/>
</dbReference>
<dbReference type="GO" id="GO:0008270">
    <property type="term" value="F:zinc ion binding"/>
    <property type="evidence" value="ECO:0007669"/>
    <property type="project" value="InterPro"/>
</dbReference>
<reference evidence="5" key="1">
    <citation type="submission" date="2016-09" db="EMBL/GenBank/DDBJ databases">
        <authorList>
            <person name="Guldener U."/>
        </authorList>
    </citation>
    <scope>NUCLEOTIDE SEQUENCE [LARGE SCALE GENOMIC DNA]</scope>
    <source>
        <strain evidence="5">V64-1</strain>
    </source>
</reference>
<dbReference type="PROSITE" id="PS50048">
    <property type="entry name" value="ZN2_CY6_FUNGAL_2"/>
    <property type="match status" value="1"/>
</dbReference>
<sequence length="454" mass="51834">MASPIQSKARLRTQTGCLKCRKRRKKCDEVKPQCKGCIRNGLECTWPTAADLIADRRRAPLSWKSQPSLPEVLSGLSLQHADHVALLSHFVDSICPRIVRRECRPEYFNHEYMLRLAYVCPPLMAVIIAVAAFDKETPSYDRLAMESYQFSLHNLRARIARAANAGSDDALLATTVFLCVFENLRSDTQLNLNLHLTATGALLTQRDSTETQVNPRSVTVFERLCAESFLYHSSLMMLFNPSLDALANTGYTLNWTRYFSNSQPEAEVWSNKKTQPVLDAPYNLFLLIAGVTRLARVTRPLNEGEVETWKELNYQLLEFKQTTSHDAYQLHFEAMHIMLLKVHPILPESEVMEQVYRVLQDGSSILYALDTHNNLLAYLLWPLTVLGSITVDSQTRRLVKAKIDELARRRHGLVTRTQKWLRYIWDLPQGDRAMMTRRGLRILVGGSQIGKECV</sequence>
<gene>
    <name evidence="4" type="ORF">FRV6_13112</name>
</gene>
<dbReference type="AlphaFoldDB" id="A0A2H3TK03"/>
<dbReference type="VEuPathDB" id="FungiDB:FOC1_g10000256"/>
<dbReference type="VEuPathDB" id="FungiDB:FOC1_g10000255"/>
<accession>A0A2H3TK03</accession>
<dbReference type="Gene3D" id="4.10.240.10">
    <property type="entry name" value="Zn(2)-C6 fungal-type DNA-binding domain"/>
    <property type="match status" value="1"/>
</dbReference>
<evidence type="ECO:0000313" key="5">
    <source>
        <dbReference type="Proteomes" id="UP000219369"/>
    </source>
</evidence>
<dbReference type="Pfam" id="PF00172">
    <property type="entry name" value="Zn_clus"/>
    <property type="match status" value="1"/>
</dbReference>
<dbReference type="EMBL" id="FMJY01000008">
    <property type="protein sequence ID" value="SCO88984.1"/>
    <property type="molecule type" value="Genomic_DNA"/>
</dbReference>